<dbReference type="InterPro" id="IPR020904">
    <property type="entry name" value="Sc_DH/Rdtase_CS"/>
</dbReference>
<evidence type="ECO:0000256" key="6">
    <source>
        <dbReference type="SAM" id="Phobius"/>
    </source>
</evidence>
<evidence type="ECO:0000256" key="2">
    <source>
        <dbReference type="ARBA" id="ARBA00006484"/>
    </source>
</evidence>
<sequence>MNYLIQNIYSLLMAFLENLCGFQCFAQLVAGCVLLNFVWGCWNLVYIYCLGKFPDFHKYGKWSVVTGGTDGIGLAFVNKLAALGQNVVIISRNPEKVKNVATGVAKEYNVETKQIAVDFGRSDIYQNIAKDLEGLDVGTLVNNVGTGFEPLTFLEFADQPQMVEKVIAVNAESLAKMTQIILPQMVEKRRGIVINMGSAGGIYPTPFVSMYSATKMFVDCFSKCMHSEYSDKGIISMSIMPFTVSTKMTHNPSTNLIVLTPANYVSSALKTIGRCRRSYGCLSHAIQGKVIEALPDFLVSWFVYNMFSTKRQHELKFRESASKTQ</sequence>
<dbReference type="Gene3D" id="3.40.50.720">
    <property type="entry name" value="NAD(P)-binding Rossmann-like Domain"/>
    <property type="match status" value="1"/>
</dbReference>
<dbReference type="PRINTS" id="PR00081">
    <property type="entry name" value="GDHRDH"/>
</dbReference>
<keyword evidence="4" id="KW-0444">Lipid biosynthesis</keyword>
<dbReference type="GO" id="GO:0016491">
    <property type="term" value="F:oxidoreductase activity"/>
    <property type="evidence" value="ECO:0007669"/>
    <property type="project" value="UniProtKB-KW"/>
</dbReference>
<name>A0A6F9DFE8_9ASCI</name>
<comment type="subcellular location">
    <subcellularLocation>
        <location evidence="1">Endoplasmic reticulum</location>
    </subcellularLocation>
</comment>
<evidence type="ECO:0000256" key="4">
    <source>
        <dbReference type="ARBA" id="ARBA00022955"/>
    </source>
</evidence>
<dbReference type="PROSITE" id="PS00061">
    <property type="entry name" value="ADH_SHORT"/>
    <property type="match status" value="1"/>
</dbReference>
<keyword evidence="3" id="KW-0521">NADP</keyword>
<dbReference type="InterPro" id="IPR002347">
    <property type="entry name" value="SDR_fam"/>
</dbReference>
<gene>
    <name evidence="7" type="primary">Hsd17b12-003</name>
</gene>
<dbReference type="EMBL" id="LR785854">
    <property type="protein sequence ID" value="CAB3254199.1"/>
    <property type="molecule type" value="mRNA"/>
</dbReference>
<evidence type="ECO:0000256" key="1">
    <source>
        <dbReference type="ARBA" id="ARBA00004240"/>
    </source>
</evidence>
<keyword evidence="6" id="KW-1133">Transmembrane helix</keyword>
<keyword evidence="5" id="KW-0560">Oxidoreductase</keyword>
<dbReference type="GO" id="GO:0005783">
    <property type="term" value="C:endoplasmic reticulum"/>
    <property type="evidence" value="ECO:0007669"/>
    <property type="project" value="UniProtKB-SubCell"/>
</dbReference>
<dbReference type="InterPro" id="IPR051019">
    <property type="entry name" value="VLCFA-Steroid_DH"/>
</dbReference>
<evidence type="ECO:0000256" key="5">
    <source>
        <dbReference type="ARBA" id="ARBA00023002"/>
    </source>
</evidence>
<dbReference type="InterPro" id="IPR036291">
    <property type="entry name" value="NAD(P)-bd_dom_sf"/>
</dbReference>
<dbReference type="AlphaFoldDB" id="A0A6F9DFE8"/>
<protein>
    <submittedName>
        <fullName evidence="7">Estradiol 17-beta-dehydrogenase 12</fullName>
    </submittedName>
</protein>
<dbReference type="FunFam" id="3.40.50.720:FF:000137">
    <property type="entry name" value="Hydroxysteroid (17-beta) dehydrogenase 3"/>
    <property type="match status" value="1"/>
</dbReference>
<reference evidence="7" key="1">
    <citation type="submission" date="2020-04" db="EMBL/GenBank/DDBJ databases">
        <authorList>
            <person name="Neveu A P."/>
        </authorList>
    </citation>
    <scope>NUCLEOTIDE SEQUENCE</scope>
    <source>
        <tissue evidence="7">Whole embryo</tissue>
    </source>
</reference>
<accession>A0A6F9DFE8</accession>
<feature type="transmembrane region" description="Helical" evidence="6">
    <location>
        <begin position="25"/>
        <end position="49"/>
    </location>
</feature>
<keyword evidence="6" id="KW-0472">Membrane</keyword>
<dbReference type="PIRSF" id="PIRSF000126">
    <property type="entry name" value="11-beta-HSD1"/>
    <property type="match status" value="1"/>
</dbReference>
<dbReference type="GO" id="GO:0006694">
    <property type="term" value="P:steroid biosynthetic process"/>
    <property type="evidence" value="ECO:0007669"/>
    <property type="project" value="UniProtKB-KW"/>
</dbReference>
<evidence type="ECO:0000313" key="7">
    <source>
        <dbReference type="EMBL" id="CAB3254199.1"/>
    </source>
</evidence>
<organism evidence="7">
    <name type="scientific">Phallusia mammillata</name>
    <dbReference type="NCBI Taxonomy" id="59560"/>
    <lineage>
        <taxon>Eukaryota</taxon>
        <taxon>Metazoa</taxon>
        <taxon>Chordata</taxon>
        <taxon>Tunicata</taxon>
        <taxon>Ascidiacea</taxon>
        <taxon>Phlebobranchia</taxon>
        <taxon>Ascidiidae</taxon>
        <taxon>Phallusia</taxon>
    </lineage>
</organism>
<dbReference type="CDD" id="cd05356">
    <property type="entry name" value="17beta-HSD1_like_SDR_c"/>
    <property type="match status" value="1"/>
</dbReference>
<proteinExistence type="evidence at transcript level"/>
<comment type="similarity">
    <text evidence="2">Belongs to the short-chain dehydrogenases/reductases (SDR) family.</text>
</comment>
<keyword evidence="6" id="KW-0812">Transmembrane</keyword>
<evidence type="ECO:0000256" key="3">
    <source>
        <dbReference type="ARBA" id="ARBA00022857"/>
    </source>
</evidence>
<keyword evidence="4" id="KW-0443">Lipid metabolism</keyword>
<keyword evidence="4" id="KW-0752">Steroid biosynthesis</keyword>
<dbReference type="PANTHER" id="PTHR43899:SF13">
    <property type="entry name" value="RH59310P"/>
    <property type="match status" value="1"/>
</dbReference>
<dbReference type="SUPFAM" id="SSF51735">
    <property type="entry name" value="NAD(P)-binding Rossmann-fold domains"/>
    <property type="match status" value="1"/>
</dbReference>
<dbReference type="PANTHER" id="PTHR43899">
    <property type="entry name" value="RH59310P"/>
    <property type="match status" value="1"/>
</dbReference>
<dbReference type="Pfam" id="PF00106">
    <property type="entry name" value="adh_short"/>
    <property type="match status" value="1"/>
</dbReference>